<reference evidence="6 7" key="1">
    <citation type="submission" date="2019-01" db="EMBL/GenBank/DDBJ databases">
        <title>Chengkuizengella sp. nov., isolated from deep-sea sediment of East Pacific Ocean.</title>
        <authorList>
            <person name="Yang J."/>
            <person name="Lai Q."/>
            <person name="Shao Z."/>
        </authorList>
    </citation>
    <scope>NUCLEOTIDE SEQUENCE [LARGE SCALE GENOMIC DNA]</scope>
    <source>
        <strain evidence="6 7">YPA3-1-1</strain>
    </source>
</reference>
<dbReference type="GO" id="GO:0046872">
    <property type="term" value="F:metal ion binding"/>
    <property type="evidence" value="ECO:0007669"/>
    <property type="project" value="UniProtKB-UniRule"/>
</dbReference>
<keyword evidence="3 4" id="KW-0479">Metal-binding</keyword>
<comment type="similarity">
    <text evidence="1 4">Belongs to the GTP cyclohydrolase I type 2/NIF3 family.</text>
</comment>
<feature type="binding site" evidence="5">
    <location>
        <position position="331"/>
    </location>
    <ligand>
        <name>a divalent metal cation</name>
        <dbReference type="ChEBI" id="CHEBI:60240"/>
        <label>1</label>
    </ligand>
</feature>
<dbReference type="PANTHER" id="PTHR13799:SF14">
    <property type="entry name" value="GTP CYCLOHYDROLASE 1 TYPE 2 HOMOLOG"/>
    <property type="match status" value="1"/>
</dbReference>
<dbReference type="SUPFAM" id="SSF102705">
    <property type="entry name" value="NIF3 (NGG1p interacting factor 3)-like"/>
    <property type="match status" value="1"/>
</dbReference>
<organism evidence="6 7">
    <name type="scientific">Chengkuizengella marina</name>
    <dbReference type="NCBI Taxonomy" id="2507566"/>
    <lineage>
        <taxon>Bacteria</taxon>
        <taxon>Bacillati</taxon>
        <taxon>Bacillota</taxon>
        <taxon>Bacilli</taxon>
        <taxon>Bacillales</taxon>
        <taxon>Paenibacillaceae</taxon>
        <taxon>Chengkuizengella</taxon>
    </lineage>
</organism>
<dbReference type="Gene3D" id="3.30.70.120">
    <property type="match status" value="1"/>
</dbReference>
<dbReference type="InterPro" id="IPR036069">
    <property type="entry name" value="DUF34/NIF3_sf"/>
</dbReference>
<dbReference type="InterPro" id="IPR002678">
    <property type="entry name" value="DUF34/NIF3"/>
</dbReference>
<feature type="binding site" evidence="5">
    <location>
        <position position="334"/>
    </location>
    <ligand>
        <name>a divalent metal cation</name>
        <dbReference type="ChEBI" id="CHEBI:60240"/>
        <label>1</label>
    </ligand>
</feature>
<proteinExistence type="inferred from homology"/>
<protein>
    <recommendedName>
        <fullName evidence="2 4">GTP cyclohydrolase 1 type 2 homolog</fullName>
    </recommendedName>
</protein>
<dbReference type="PIRSF" id="PIRSF037489">
    <property type="entry name" value="UCP037489_NIF3_YqfO"/>
    <property type="match status" value="1"/>
</dbReference>
<dbReference type="RefSeq" id="WP_160646191.1">
    <property type="nucleotide sequence ID" value="NZ_SIJB01000024.1"/>
</dbReference>
<sequence>MFAKGQTITQILEQWTPKYYAVPDDKIGLQLGTLNKIIKNVMVTLDVTEQVVEEAIEKDIQLIIAHHPIIFKSLKHIQTDLPAGKIYEKCIKNDIAVYIAHTNLDVAEGGINDMMANELELTSLSPLEEVHTEKLSKLVVFVPEEAHHNVLEAIFAAGGGWIGEYSHCSFNIKGQGTFLAQDNTDPYVGEKGKLTKVNEIRIETIVPQNIQRKVVQAMLKAHPYEEVAYDLYPMDLKGKSFGLGRIGRLPEKKTLAELVSTVKEKFEVPMVRIVGDLNKPISKVAVLGGSGSRYVQQAKYAGADVLITGDIDFHTAQDALADGLSIIDPGHHAEKIMIKHVSDYLLAELATKKISTNIIQSNTNTEPFIFL</sequence>
<gene>
    <name evidence="6" type="ORF">ERL59_10470</name>
</gene>
<dbReference type="AlphaFoldDB" id="A0A6N9Q3I3"/>
<name>A0A6N9Q3I3_9BACL</name>
<evidence type="ECO:0000256" key="4">
    <source>
        <dbReference type="PIRNR" id="PIRNR037489"/>
    </source>
</evidence>
<dbReference type="NCBIfam" id="TIGR00486">
    <property type="entry name" value="YbgI_SA1388"/>
    <property type="match status" value="1"/>
</dbReference>
<dbReference type="InterPro" id="IPR017221">
    <property type="entry name" value="DUF34/NIF3_bac"/>
</dbReference>
<dbReference type="GO" id="GO:0005737">
    <property type="term" value="C:cytoplasm"/>
    <property type="evidence" value="ECO:0007669"/>
    <property type="project" value="TreeGrafter"/>
</dbReference>
<feature type="binding site" evidence="5">
    <location>
        <position position="67"/>
    </location>
    <ligand>
        <name>a divalent metal cation</name>
        <dbReference type="ChEBI" id="CHEBI:60240"/>
        <label>1</label>
    </ligand>
</feature>
<evidence type="ECO:0000256" key="3">
    <source>
        <dbReference type="ARBA" id="ARBA00022723"/>
    </source>
</evidence>
<evidence type="ECO:0000313" key="7">
    <source>
        <dbReference type="Proteomes" id="UP000448943"/>
    </source>
</evidence>
<evidence type="ECO:0000313" key="6">
    <source>
        <dbReference type="EMBL" id="NBI29385.1"/>
    </source>
</evidence>
<keyword evidence="7" id="KW-1185">Reference proteome</keyword>
<evidence type="ECO:0000256" key="2">
    <source>
        <dbReference type="ARBA" id="ARBA00022112"/>
    </source>
</evidence>
<dbReference type="PANTHER" id="PTHR13799">
    <property type="entry name" value="NGG1 INTERACTING FACTOR 3"/>
    <property type="match status" value="1"/>
</dbReference>
<dbReference type="InterPro" id="IPR015867">
    <property type="entry name" value="N-reg_PII/ATP_PRibTrfase_C"/>
</dbReference>
<dbReference type="Proteomes" id="UP000448943">
    <property type="component" value="Unassembled WGS sequence"/>
</dbReference>
<evidence type="ECO:0000256" key="1">
    <source>
        <dbReference type="ARBA" id="ARBA00006964"/>
    </source>
</evidence>
<accession>A0A6N9Q3I3</accession>
<comment type="caution">
    <text evidence="6">The sequence shown here is derived from an EMBL/GenBank/DDBJ whole genome shotgun (WGS) entry which is preliminary data.</text>
</comment>
<dbReference type="FunFam" id="3.30.70.120:FF:000006">
    <property type="entry name" value="GTP cyclohydrolase 1 type 2 homolog"/>
    <property type="match status" value="1"/>
</dbReference>
<evidence type="ECO:0000256" key="5">
    <source>
        <dbReference type="PIRSR" id="PIRSR602678-1"/>
    </source>
</evidence>
<dbReference type="FunFam" id="3.40.1390.30:FF:000001">
    <property type="entry name" value="GTP cyclohydrolase 1 type 2"/>
    <property type="match status" value="1"/>
</dbReference>
<dbReference type="EMBL" id="SIJB01000024">
    <property type="protein sequence ID" value="NBI29385.1"/>
    <property type="molecule type" value="Genomic_DNA"/>
</dbReference>
<dbReference type="Gene3D" id="3.40.1390.30">
    <property type="entry name" value="NIF3 (NGG1p interacting factor 3)-like"/>
    <property type="match status" value="1"/>
</dbReference>
<feature type="binding site" evidence="5">
    <location>
        <position position="66"/>
    </location>
    <ligand>
        <name>a divalent metal cation</name>
        <dbReference type="ChEBI" id="CHEBI:60240"/>
        <label>1</label>
    </ligand>
</feature>
<dbReference type="Pfam" id="PF01784">
    <property type="entry name" value="DUF34_NIF3"/>
    <property type="match status" value="1"/>
</dbReference>
<feature type="binding site" evidence="5">
    <location>
        <position position="105"/>
    </location>
    <ligand>
        <name>a divalent metal cation</name>
        <dbReference type="ChEBI" id="CHEBI:60240"/>
        <label>1</label>
    </ligand>
</feature>
<dbReference type="OrthoDB" id="9792792at2"/>